<organism evidence="1 2">
    <name type="scientific">Miscanthus lutarioriparius</name>
    <dbReference type="NCBI Taxonomy" id="422564"/>
    <lineage>
        <taxon>Eukaryota</taxon>
        <taxon>Viridiplantae</taxon>
        <taxon>Streptophyta</taxon>
        <taxon>Embryophyta</taxon>
        <taxon>Tracheophyta</taxon>
        <taxon>Spermatophyta</taxon>
        <taxon>Magnoliopsida</taxon>
        <taxon>Liliopsida</taxon>
        <taxon>Poales</taxon>
        <taxon>Poaceae</taxon>
        <taxon>PACMAD clade</taxon>
        <taxon>Panicoideae</taxon>
        <taxon>Andropogonodae</taxon>
        <taxon>Andropogoneae</taxon>
        <taxon>Saccharinae</taxon>
        <taxon>Miscanthus</taxon>
    </lineage>
</organism>
<accession>A0A811Q2K0</accession>
<comment type="caution">
    <text evidence="1">The sequence shown here is derived from an EMBL/GenBank/DDBJ whole genome shotgun (WGS) entry which is preliminary data.</text>
</comment>
<evidence type="ECO:0000313" key="1">
    <source>
        <dbReference type="EMBL" id="CAD6253168.1"/>
    </source>
</evidence>
<reference evidence="1" key="1">
    <citation type="submission" date="2020-10" db="EMBL/GenBank/DDBJ databases">
        <authorList>
            <person name="Han B."/>
            <person name="Lu T."/>
            <person name="Zhao Q."/>
            <person name="Huang X."/>
            <person name="Zhao Y."/>
        </authorList>
    </citation>
    <scope>NUCLEOTIDE SEQUENCE</scope>
</reference>
<dbReference type="AlphaFoldDB" id="A0A811Q2K0"/>
<dbReference type="EMBL" id="CAJGYO010000009">
    <property type="protein sequence ID" value="CAD6253168.1"/>
    <property type="molecule type" value="Genomic_DNA"/>
</dbReference>
<name>A0A811Q2K0_9POAL</name>
<dbReference type="Proteomes" id="UP000604825">
    <property type="component" value="Unassembled WGS sequence"/>
</dbReference>
<dbReference type="OrthoDB" id="1572276at2759"/>
<gene>
    <name evidence="1" type="ORF">NCGR_LOCUS36804</name>
</gene>
<protein>
    <submittedName>
        <fullName evidence="1">Uncharacterized protein</fullName>
    </submittedName>
</protein>
<proteinExistence type="predicted"/>
<evidence type="ECO:0000313" key="2">
    <source>
        <dbReference type="Proteomes" id="UP000604825"/>
    </source>
</evidence>
<sequence>MAQKWKIVELDSKDLLENVVDQSKEVDKLKQAEAEGCQVLMEKDMANTSDAFVLKQTEDGHRKSLIETGINSHNETTLVEQLDGQSERLKRIGTEEIHGETIEAQEKEFYKDVAEDSNNSTNDKDVVEDSNNLINAEMPCSSATVQLKEGKMEVFHEGRIEEPCVQDVDLINRREPSSDATAMEIEVVSNHKIFLNMHEAVALEQDNRIIHKNMEATTVEGSHTLDSGLNSDLANVNETHAAWEIKNQEILDVDMQVAMDERQDLQAVTKGICQKIQQLAREERHNLGTTTENNKTNMLEDADVLVCGQYQNGLTHTKVKPTKGIQNQELLNNKEVSPPII</sequence>
<keyword evidence="2" id="KW-1185">Reference proteome</keyword>